<keyword evidence="1" id="KW-0812">Transmembrane</keyword>
<evidence type="ECO:0000313" key="2">
    <source>
        <dbReference type="EMBL" id="RNA03108.1"/>
    </source>
</evidence>
<accession>A0A3M7PWQ0</accession>
<evidence type="ECO:0000256" key="1">
    <source>
        <dbReference type="SAM" id="Phobius"/>
    </source>
</evidence>
<gene>
    <name evidence="2" type="ORF">BpHYR1_054652</name>
</gene>
<proteinExistence type="predicted"/>
<reference evidence="2 3" key="1">
    <citation type="journal article" date="2018" name="Sci. Rep.">
        <title>Genomic signatures of local adaptation to the degree of environmental predictability in rotifers.</title>
        <authorList>
            <person name="Franch-Gras L."/>
            <person name="Hahn C."/>
            <person name="Garcia-Roger E.M."/>
            <person name="Carmona M.J."/>
            <person name="Serra M."/>
            <person name="Gomez A."/>
        </authorList>
    </citation>
    <scope>NUCLEOTIDE SEQUENCE [LARGE SCALE GENOMIC DNA]</scope>
    <source>
        <strain evidence="2">HYR1</strain>
    </source>
</reference>
<organism evidence="2 3">
    <name type="scientific">Brachionus plicatilis</name>
    <name type="common">Marine rotifer</name>
    <name type="synonym">Brachionus muelleri</name>
    <dbReference type="NCBI Taxonomy" id="10195"/>
    <lineage>
        <taxon>Eukaryota</taxon>
        <taxon>Metazoa</taxon>
        <taxon>Spiralia</taxon>
        <taxon>Gnathifera</taxon>
        <taxon>Rotifera</taxon>
        <taxon>Eurotatoria</taxon>
        <taxon>Monogononta</taxon>
        <taxon>Pseudotrocha</taxon>
        <taxon>Ploima</taxon>
        <taxon>Brachionidae</taxon>
        <taxon>Brachionus</taxon>
    </lineage>
</organism>
<dbReference type="AlphaFoldDB" id="A0A3M7PWQ0"/>
<sequence length="126" mass="14534">MKTFYLYNFLNKYKKKTKLIFVQIFVIIAYEIVFLIFFFALNLKLIPNSLSSDSVAFEQIELVAIAIDQNLHFLFNSSAFQYSFQSDFGFLNVISTGPTRGEPCVMIEIQLNMLIEPINKNSKANP</sequence>
<name>A0A3M7PWQ0_BRAPC</name>
<evidence type="ECO:0000313" key="3">
    <source>
        <dbReference type="Proteomes" id="UP000276133"/>
    </source>
</evidence>
<protein>
    <submittedName>
        <fullName evidence="2">Uncharacterized protein</fullName>
    </submittedName>
</protein>
<dbReference type="EMBL" id="REGN01008628">
    <property type="protein sequence ID" value="RNA03108.1"/>
    <property type="molecule type" value="Genomic_DNA"/>
</dbReference>
<feature type="transmembrane region" description="Helical" evidence="1">
    <location>
        <begin position="20"/>
        <end position="41"/>
    </location>
</feature>
<dbReference type="Proteomes" id="UP000276133">
    <property type="component" value="Unassembled WGS sequence"/>
</dbReference>
<keyword evidence="3" id="KW-1185">Reference proteome</keyword>
<keyword evidence="1" id="KW-1133">Transmembrane helix</keyword>
<keyword evidence="1" id="KW-0472">Membrane</keyword>
<comment type="caution">
    <text evidence="2">The sequence shown here is derived from an EMBL/GenBank/DDBJ whole genome shotgun (WGS) entry which is preliminary data.</text>
</comment>